<dbReference type="AlphaFoldDB" id="A0A9W6SL79"/>
<dbReference type="Gene3D" id="3.20.20.190">
    <property type="entry name" value="Phosphatidylinositol (PI) phosphodiesterase"/>
    <property type="match status" value="1"/>
</dbReference>
<evidence type="ECO:0000313" key="3">
    <source>
        <dbReference type="Proteomes" id="UP001165079"/>
    </source>
</evidence>
<dbReference type="PANTHER" id="PTHR13593:SF140">
    <property type="entry name" value="PLC-LIKE PHOSPHODIESTERASE"/>
    <property type="match status" value="1"/>
</dbReference>
<dbReference type="Proteomes" id="UP001165079">
    <property type="component" value="Unassembled WGS sequence"/>
</dbReference>
<dbReference type="PANTHER" id="PTHR13593">
    <property type="match status" value="1"/>
</dbReference>
<comment type="caution">
    <text evidence="2">The sequence shown here is derived from an EMBL/GenBank/DDBJ whole genome shotgun (WGS) entry which is preliminary data.</text>
</comment>
<dbReference type="Pfam" id="PF26178">
    <property type="entry name" value="PI-PLC_cat"/>
    <property type="match status" value="1"/>
</dbReference>
<protein>
    <recommendedName>
        <fullName evidence="1">Ricin B lectin domain-containing protein</fullName>
    </recommendedName>
</protein>
<dbReference type="InterPro" id="IPR035992">
    <property type="entry name" value="Ricin_B-like_lectins"/>
</dbReference>
<dbReference type="SMART" id="SM00458">
    <property type="entry name" value="RICIN"/>
    <property type="match status" value="1"/>
</dbReference>
<reference evidence="2" key="1">
    <citation type="submission" date="2023-03" db="EMBL/GenBank/DDBJ databases">
        <title>Actinorhabdospora filicis NBRC 111898.</title>
        <authorList>
            <person name="Ichikawa N."/>
            <person name="Sato H."/>
            <person name="Tonouchi N."/>
        </authorList>
    </citation>
    <scope>NUCLEOTIDE SEQUENCE</scope>
    <source>
        <strain evidence="2">NBRC 111898</strain>
    </source>
</reference>
<dbReference type="SUPFAM" id="SSF50370">
    <property type="entry name" value="Ricin B-like lectins"/>
    <property type="match status" value="1"/>
</dbReference>
<dbReference type="InterPro" id="IPR051057">
    <property type="entry name" value="PI-PLC_domain"/>
</dbReference>
<dbReference type="CDD" id="cd23451">
    <property type="entry name" value="beta-trefoil_Ricin_laminarinase"/>
    <property type="match status" value="1"/>
</dbReference>
<dbReference type="InterPro" id="IPR017946">
    <property type="entry name" value="PLC-like_Pdiesterase_TIM-brl"/>
</dbReference>
<evidence type="ECO:0000259" key="1">
    <source>
        <dbReference type="SMART" id="SM00458"/>
    </source>
</evidence>
<organism evidence="2 3">
    <name type="scientific">Actinorhabdospora filicis</name>
    <dbReference type="NCBI Taxonomy" id="1785913"/>
    <lineage>
        <taxon>Bacteria</taxon>
        <taxon>Bacillati</taxon>
        <taxon>Actinomycetota</taxon>
        <taxon>Actinomycetes</taxon>
        <taxon>Micromonosporales</taxon>
        <taxon>Micromonosporaceae</taxon>
        <taxon>Actinorhabdospora</taxon>
    </lineage>
</organism>
<keyword evidence="3" id="KW-1185">Reference proteome</keyword>
<name>A0A9W6SL79_9ACTN</name>
<evidence type="ECO:0000313" key="2">
    <source>
        <dbReference type="EMBL" id="GLZ78288.1"/>
    </source>
</evidence>
<dbReference type="PROSITE" id="PS50231">
    <property type="entry name" value="RICIN_B_LECTIN"/>
    <property type="match status" value="1"/>
</dbReference>
<dbReference type="SUPFAM" id="SSF51695">
    <property type="entry name" value="PLC-like phosphodiesterases"/>
    <property type="match status" value="1"/>
</dbReference>
<dbReference type="Gene3D" id="2.80.10.50">
    <property type="match status" value="2"/>
</dbReference>
<feature type="domain" description="Ricin B lectin" evidence="1">
    <location>
        <begin position="273"/>
        <end position="404"/>
    </location>
</feature>
<dbReference type="GO" id="GO:0006629">
    <property type="term" value="P:lipid metabolic process"/>
    <property type="evidence" value="ECO:0007669"/>
    <property type="project" value="InterPro"/>
</dbReference>
<proteinExistence type="predicted"/>
<dbReference type="GO" id="GO:0008081">
    <property type="term" value="F:phosphoric diester hydrolase activity"/>
    <property type="evidence" value="ECO:0007669"/>
    <property type="project" value="InterPro"/>
</dbReference>
<accession>A0A9W6SL79</accession>
<sequence length="406" mass="45212">MVPASPAAATPSTGWANRHLDEIALLDTHNGFANPSDGIGGVVQNQVWSLRDQIRGYGVRSTEMDLRDYEGSVWTAHGDGIGRDYGRPFFELFMEIVWFLADNPSEIFVLRLEDYSSKTAFFEQANRVGGWRELLFDPVQWNVEGNGWPRVQDMINADKRLLIFSSQGDRGDHGIYQESRFVVQNHWDNGYECVNRGGYDPLNQPARGKFQKLLMINHHTNISNANDYGTIYDRIKTRCEPATVGRMPNIISFNWLGTSGGDGPMRFIDDLNKGLRWEVNGSGLCLDVKDYGTANGTPIQIAGCSWNTAQAWRRVPVGNNQFELRALGKCVDITGGNTAAGTPIQLYDCNQTGSQRWIHEGSNGNRLRNPMSGRCLDVPGGNLSGGQRLTISDCNGTVQSWTWNLV</sequence>
<dbReference type="InterPro" id="IPR000772">
    <property type="entry name" value="Ricin_B_lectin"/>
</dbReference>
<dbReference type="EMBL" id="BSTX01000002">
    <property type="protein sequence ID" value="GLZ78288.1"/>
    <property type="molecule type" value="Genomic_DNA"/>
</dbReference>
<gene>
    <name evidence="2" type="ORF">Afil01_30950</name>
</gene>
<dbReference type="Pfam" id="PF00652">
    <property type="entry name" value="Ricin_B_lectin"/>
    <property type="match status" value="1"/>
</dbReference>